<sequence length="126" mass="14468">MKFRIITNNPLVHLKYKDAFPMDYHENATFLETMEFTRSKVHSGHEILTHPLTGSVKPGETPFKSIIISEEASKLNFDSLKLIEDAILTTKKFVLNRKWTDKIISDFKLIDCDIITSGIESINQIN</sequence>
<accession>A0ABX9KDV0</accession>
<proteinExistence type="predicted"/>
<comment type="caution">
    <text evidence="1">The sequence shown here is derived from an EMBL/GenBank/DDBJ whole genome shotgun (WGS) entry which is preliminary data.</text>
</comment>
<dbReference type="Proteomes" id="UP000263486">
    <property type="component" value="Unassembled WGS sequence"/>
</dbReference>
<reference evidence="1 2" key="1">
    <citation type="submission" date="2018-08" db="EMBL/GenBank/DDBJ databases">
        <title>Draft genome sequence of Psychrilyobacter sp. strain SD5 isolated from Black Sea water.</title>
        <authorList>
            <person name="Yadav S."/>
            <person name="Villanueva L."/>
            <person name="Damste J.S.S."/>
        </authorList>
    </citation>
    <scope>NUCLEOTIDE SEQUENCE [LARGE SCALE GENOMIC DNA]</scope>
    <source>
        <strain evidence="1 2">SD5</strain>
    </source>
</reference>
<gene>
    <name evidence="1" type="ORF">DYH56_15340</name>
</gene>
<protein>
    <submittedName>
        <fullName evidence="1">GrdX protein</fullName>
    </submittedName>
</protein>
<dbReference type="EMBL" id="QUAJ01000053">
    <property type="protein sequence ID" value="REI39296.1"/>
    <property type="molecule type" value="Genomic_DNA"/>
</dbReference>
<name>A0ABX9KDV0_9FUSO</name>
<dbReference type="InterPro" id="IPR047735">
    <property type="entry name" value="GrdX-like"/>
</dbReference>
<evidence type="ECO:0000313" key="2">
    <source>
        <dbReference type="Proteomes" id="UP000263486"/>
    </source>
</evidence>
<keyword evidence="2" id="KW-1185">Reference proteome</keyword>
<organism evidence="1 2">
    <name type="scientific">Psychrilyobacter piezotolerans</name>
    <dbReference type="NCBI Taxonomy" id="2293438"/>
    <lineage>
        <taxon>Bacteria</taxon>
        <taxon>Fusobacteriati</taxon>
        <taxon>Fusobacteriota</taxon>
        <taxon>Fusobacteriia</taxon>
        <taxon>Fusobacteriales</taxon>
        <taxon>Fusobacteriaceae</taxon>
        <taxon>Psychrilyobacter</taxon>
    </lineage>
</organism>
<dbReference type="NCBIfam" id="NF038093">
    <property type="entry name" value="GrdX"/>
    <property type="match status" value="1"/>
</dbReference>
<dbReference type="RefSeq" id="WP_114643739.1">
    <property type="nucleotide sequence ID" value="NZ_JAACIO010000050.1"/>
</dbReference>
<evidence type="ECO:0000313" key="1">
    <source>
        <dbReference type="EMBL" id="REI39296.1"/>
    </source>
</evidence>